<evidence type="ECO:0000256" key="2">
    <source>
        <dbReference type="SAM" id="Phobius"/>
    </source>
</evidence>
<keyword evidence="2" id="KW-0472">Membrane</keyword>
<dbReference type="InterPro" id="IPR022385">
    <property type="entry name" value="Rhs_assc_core"/>
</dbReference>
<feature type="region of interest" description="Disordered" evidence="1">
    <location>
        <begin position="3175"/>
        <end position="3218"/>
    </location>
</feature>
<dbReference type="PANTHER" id="PTHR32305">
    <property type="match status" value="1"/>
</dbReference>
<feature type="region of interest" description="Disordered" evidence="1">
    <location>
        <begin position="3118"/>
        <end position="3150"/>
    </location>
</feature>
<accession>A0ABY3CJ37</accession>
<dbReference type="InterPro" id="IPR050708">
    <property type="entry name" value="T6SS_VgrG/RHS"/>
</dbReference>
<dbReference type="NCBIfam" id="TIGR03696">
    <property type="entry name" value="Rhs_assc_core"/>
    <property type="match status" value="1"/>
</dbReference>
<dbReference type="RefSeq" id="WP_143388166.1">
    <property type="nucleotide sequence ID" value="NZ_VJZM01000024.1"/>
</dbReference>
<dbReference type="EMBL" id="VJZN01000022">
    <property type="protein sequence ID" value="TRX04881.1"/>
    <property type="molecule type" value="Genomic_DNA"/>
</dbReference>
<comment type="caution">
    <text evidence="4">The sequence shown here is derived from an EMBL/GenBank/DDBJ whole genome shotgun (WGS) entry which is preliminary data.</text>
</comment>
<dbReference type="NCBIfam" id="TIGR01643">
    <property type="entry name" value="YD_repeat_2x"/>
    <property type="match status" value="1"/>
</dbReference>
<evidence type="ECO:0000313" key="4">
    <source>
        <dbReference type="EMBL" id="TRX04881.1"/>
    </source>
</evidence>
<keyword evidence="5" id="KW-1185">Reference proteome</keyword>
<proteinExistence type="predicted"/>
<reference evidence="4 5" key="1">
    <citation type="submission" date="2019-07" db="EMBL/GenBank/DDBJ databases">
        <title>Novel species of Flavobacterium.</title>
        <authorList>
            <person name="Liu Q."/>
            <person name="Xin Y.-H."/>
        </authorList>
    </citation>
    <scope>NUCLEOTIDE SEQUENCE [LARGE SCALE GENOMIC DNA]</scope>
    <source>
        <strain evidence="4 5">GSP39</strain>
    </source>
</reference>
<feature type="compositionally biased region" description="Polar residues" evidence="1">
    <location>
        <begin position="3120"/>
        <end position="3144"/>
    </location>
</feature>
<feature type="domain" description="DUF6443" evidence="3">
    <location>
        <begin position="325"/>
        <end position="392"/>
    </location>
</feature>
<evidence type="ECO:0000313" key="5">
    <source>
        <dbReference type="Proteomes" id="UP000318528"/>
    </source>
</evidence>
<dbReference type="PANTHER" id="PTHR32305:SF15">
    <property type="entry name" value="PROTEIN RHSA-RELATED"/>
    <property type="match status" value="1"/>
</dbReference>
<dbReference type="InterPro" id="IPR045619">
    <property type="entry name" value="DUF6443"/>
</dbReference>
<keyword evidence="2" id="KW-0812">Transmembrane</keyword>
<organism evidence="4 5">
    <name type="scientific">Flavobacterium gawalongense</name>
    <dbReference type="NCBI Taxonomy" id="2594432"/>
    <lineage>
        <taxon>Bacteria</taxon>
        <taxon>Pseudomonadati</taxon>
        <taxon>Bacteroidota</taxon>
        <taxon>Flavobacteriia</taxon>
        <taxon>Flavobacteriales</taxon>
        <taxon>Flavobacteriaceae</taxon>
        <taxon>Flavobacterium</taxon>
    </lineage>
</organism>
<name>A0ABY3CJ37_9FLAO</name>
<dbReference type="Gene3D" id="2.180.10.10">
    <property type="entry name" value="RHS repeat-associated core"/>
    <property type="match status" value="2"/>
</dbReference>
<dbReference type="Pfam" id="PF20041">
    <property type="entry name" value="DUF6443"/>
    <property type="match status" value="1"/>
</dbReference>
<protein>
    <recommendedName>
        <fullName evidence="3">DUF6443 domain-containing protein</fullName>
    </recommendedName>
</protein>
<gene>
    <name evidence="4" type="ORF">FNW12_12540</name>
</gene>
<evidence type="ECO:0000259" key="3">
    <source>
        <dbReference type="Pfam" id="PF20041"/>
    </source>
</evidence>
<sequence length="3697" mass="416773">MNNSTLHIAKKTYLRYVIFLMIFSSFFTYGQNNFYKQKQVYRGATDINGPIKVNGNDVIKTYTLVDSEITVPNHVSINPKAYIILRDNGDFIPHDKRTTKVLLEITPLLPDGSKDITAKYERLFVVEYNRQDNGKEYKNIDLHTLQNRYGVTVSIKKTTPTNINQSITLELGFETERYYKITQQLPHVVAKIENDLDGSPASLKFAWDKLVGAIEYELEWTWVDNYSNSDINSKLSADKINFNDRDFELNNTRIQTANLNYEIPLIYPNGYVIFRVRAVGRLLNNTNQVCYGLWSTGIENKNTISDWSNGIIEVKSHEKDKNWQFQASYAEQGKKKEVVSYFDGSLRNRQTVTKINTEDNAIVGEVIYDAQGRAAIEVLPTPIKNKFIRFYKGMNTNLNNELFSYSDFDYDLSSSILCDTKTPKINDNQGASQYYSSKNDINSPFRNFIPDAKMYPFSQVEYTPDNTGRISRKGGVGEDHQLGTGHEMKYIYTIPNQKELNRLFGYEVGYDSHYKKNIVQDPNSQLSVSYIDPQGRTIATALAGDNPLSLTGLDDEKNPNLHKTITVDLLGKNNSGDVDTLLDNNLLNSTGAHSDYNDILSYSRQLGVAGNNINHKIIYTVNQLPSFTPQLVNKAYPVEYELSISLKDQCDTEKFSPETKNKKISESSTITSDDILLNTGAYTLTKELKVNNEKLEEHLRDYTSLLINPNSGSYINPEEFKKSNLTEDCVVTCDECRESAGTETKFISDKLKLTYNIPENDNSTIVLSGTPLAANLNLPSGVTSINFGLPFTVEDVNSKVLEFSKEWTQLVSLCDKICGPTFVSSCDFNESALLKDVSIGGQYGNIDDTKLDTPVIDWDILSLFNENNKIIYKGNSSGNNWRKPILTVDENNIPAYLDEKGKPSLINLTYDENTKSYSPEIVTGSENKIENETFIRPQYLKNVSDFIASWNSSWAKSLIGYHPEYDYLVYSNELCKNESTVYISENGGTVTKKLTSDAYDGYLETITTYSQAQATFGSDLTGIYNNDPYFKTQFLNVEDGGTFNLRKEIMSYALNSQYDTFLKNTTEGATMYQAAIMTVMCNAYQTCDFTQLSFNSLTTEEKDKVWNVYKTYYQSYKAKIKQTFIAKYAYDKGTYNKCIGSQTINNSYYGSLHPRFYSNFRYTVNQSFCSNSNATYYSVEDANGRTKEKRFPPIDFGYKSGIGAQEALIELESKVDAEYYKQTGNCPMLLDLDLFLNGLFKDTKINNPISLSDYQFKAQYLTKDLLLSLGGTFPADGLMLTSALVNSTNLEMHFSNIPDGIISLESDDLQWSSYGTSWKIKNLKQFYYDKMASDPENRNFAFELIAVVIENNIEKEIVLKGHTNAIIGECGTTADLIGQRLDINSASEEEGGCGIKNKFKAAFLGLVNELLQNEKINSTTEVLLKNYSSYYNSYLTDYFADNVDKTKSNYSDDITTTWQKTGVNTYAIRTRGVVEATFTMAIPDYFINQAATMNFDALFFEDAFKNDKFYFYIPKETPPAPGVFIESPYQKLDVTATGLKFDCCDLSNTYIPWVNLRRQINRVGTVGGYTNKLFYQDMNFYPKGISFKRYDKIDMQVKIKKIADADNQGEFPDGVIDKNVPGYSPKWYFSWKDEDYDVEIILNGKSYSLANKNLVYDHSNDINYYDYEHYPAYNVFSWNNYYPASFDVNDFNYKIDNAIDFKSLVFGTSTPVIAGASITPFINNGQYSNIDKKLILDSDKEIFWTDVQTFNLDNALDLDFGLGFRFNNELTYLGEGYGYFGAVMQIDSDHNSENSQNVLDQIYVFADSGEKSECELCVPQTVRPIACDEAYQDYLSFMNYDSNGNSLRIINKEKINDYAADRNQFCNNNYQYLIDSYKYYIEQLNVTQVDDLNYITLGEFGNTKLNYGYEKIKEAIDLYVAYNQSSFNVTQSDRKFWNKFVNEDYVTSEGTCGSSITTQPVESSSVIATGDPCEIISKLNAEIYQQEAYNAYILELQENFVRDYLKAATDKVVENFSLTYTDKEYQYTLYYYDQAGNLIKTVPPEGVRRLDLEEVVGGNTVNDLVNKNRVNNTTLNENKTLPNHEYKTEYRYNTLNQLVWQKTPDGGETKFAYDDLGRIIASQNAKQLINNRFSYTKYDDLGRIIEAGEVNPNSPNYSINSTGRLINSGQIMNKFESSLATSEVTRTVYDIDPELGTGKASSLFKSASSVKHNRNRVTGIFYHENGNQAFNNAILYNYDVHGNVKEQVTYNAYLKSLGCTEGKLELNQQNDCEAYLKRVVYEYDLISGNVNRVTFQPKKDDQFIHRYSYDADNRIVNLETSSDGEIWETDAKYNYYPHGPLARTELGNDNIQGIDYAYTLQGWLKAVNSENLTQPNNDIGKDGVVGAPFQVADTFGYSLSYYDGDYKAIANDNGSATFKPLQYSRDTNGGNEKNLYNGNIKQMTTAIRNFKNEPIAVQKNNYSYDQLNRIQGMTSKAINQITSAYTNSYQTSYTYDRNGNIKTLNRTAPDNTGVVKSMDQLNYNYISKTNQLALVHDEITDSGFNVDLKNQDLTASYTNDNDRSHNYLYDKIGQLIMDKKEELTIEWRVDGKIKKINKGSFSNLNNPSKAIVQNITNTITFEYDGLGNRIAKINTDIKNNSTSKETTYYSRDAQGNVLGVYQLSESNSGNKKTAVMRIKEHHLFGSSRLGLEEKNQIVYNLKVQTPGVAPTEDIQDVAMACTTCTNNENKWVHTTMLPKTAVNIVKDYALRLNNNTSAQWEIQPSENIVLDDDTIEMETLVKVLDNPANGTYHIGSFAYMGKYISSSDNFIPVPILSSEQPLPECVTAVTNPAVSPNPETISLSRENVCTTTSDDASLRIPLSETLELGKNGSLSFKLTDFTKENNNKIGFIIDGKQYGFVILNNKIYLEYGSQLYGPYSTATAGIVCSLERNNGLMNYKIGTRLLYASVSSNVASIFLDLGKPGNIISQISLSRQGSITYNVANELNLSMIKSNEGYTPQAHLTQYRQNTITNEIIKRETTIAGGLTSVLNAQKGITLNYNHQGHLNYDYLYVNGAGTQKALMWQNEVAATAMPAITAQGQATLGSMQGNALPMDMCYYNYKIKSLNYNNDISHRFSFNDETNSNPQEESQQTSMQVSPSANRQLGPCLADSDGDGIYDLYEIDSNGFAHDTDSDGIANHLDPDDDGDGIVTKYENADPNNDHNPTDALNSNSDTNVNNPNLIINTLPDYLDVDDDGDGYATWETTEGGMGYPNPPAGTAYTLDDDNNGIVNYLDPASIIYPATKAMFNKNYVNLVGDKRFELSNHLGNVLVVISDKKIADNSKIVTQFNPDVLSFSDYYPFGMLIPNRHGNSGAYRYGFQGQEMDNELKGEGNSLNYTFRMHDPRVGRFFAPDPLEPKYPFYSPYQFSGNRVIDMVELEGLEPAEPGSKEGEKQSAFDQEAVKNNDYSFSDLFTGDKLYGDWFWHAGTATTKADWYKTNDYKAVVMPFAVDMAKFAGWSYGTDWKSAKDLICNPEYGGAMSERLKNFISSRVFDSTGGDALNMLTQIGASEINSANKALAGSASGTITPMEIDSPFFGLGLGYKAFFTEAKAVKFSSLAETGTIDPFQVRFSQSSIGANFKNGNSVFDITKISDDIPAIKIVEKDGLIYTLDNRRLKLFQEAGVPIKYEKLNAIPKKDLFKFTTKNSGKTIKVRG</sequence>
<feature type="transmembrane region" description="Helical" evidence="2">
    <location>
        <begin position="12"/>
        <end position="30"/>
    </location>
</feature>
<keyword evidence="2" id="KW-1133">Transmembrane helix</keyword>
<evidence type="ECO:0000256" key="1">
    <source>
        <dbReference type="SAM" id="MobiDB-lite"/>
    </source>
</evidence>
<dbReference type="Proteomes" id="UP000318528">
    <property type="component" value="Unassembled WGS sequence"/>
</dbReference>
<dbReference type="InterPro" id="IPR006530">
    <property type="entry name" value="YD"/>
</dbReference>